<feature type="transmembrane region" description="Helical" evidence="1">
    <location>
        <begin position="64"/>
        <end position="82"/>
    </location>
</feature>
<organism evidence="2 3">
    <name type="scientific">Salimicrobium halophilum</name>
    <dbReference type="NCBI Taxonomy" id="86666"/>
    <lineage>
        <taxon>Bacteria</taxon>
        <taxon>Bacillati</taxon>
        <taxon>Bacillota</taxon>
        <taxon>Bacilli</taxon>
        <taxon>Bacillales</taxon>
        <taxon>Bacillaceae</taxon>
        <taxon>Salimicrobium</taxon>
    </lineage>
</organism>
<evidence type="ECO:0000256" key="1">
    <source>
        <dbReference type="SAM" id="Phobius"/>
    </source>
</evidence>
<keyword evidence="1" id="KW-0812">Transmembrane</keyword>
<accession>A0A1G8VGD6</accession>
<protein>
    <submittedName>
        <fullName evidence="2">Uncharacterized membrane protein YsdA, DUF1294 family</fullName>
    </submittedName>
</protein>
<dbReference type="Proteomes" id="UP000199225">
    <property type="component" value="Unassembled WGS sequence"/>
</dbReference>
<dbReference type="AlphaFoldDB" id="A0A1G8VGD6"/>
<gene>
    <name evidence="2" type="ORF">SAMN04490247_2684</name>
</gene>
<dbReference type="EMBL" id="FNEV01000009">
    <property type="protein sequence ID" value="SDJ65142.1"/>
    <property type="molecule type" value="Genomic_DNA"/>
</dbReference>
<evidence type="ECO:0000313" key="3">
    <source>
        <dbReference type="Proteomes" id="UP000199225"/>
    </source>
</evidence>
<keyword evidence="1" id="KW-0472">Membrane</keyword>
<name>A0A1G8VGD6_9BACI</name>
<sequence>MGWLILSIMSTLTFIVMGLDKWKARRGKYRIPENKLFTMAVFGGAPGGVAGMAAFRHKTKKKKFLFLFPFLMILEIGLLFFLEWPL</sequence>
<dbReference type="GO" id="GO:0003676">
    <property type="term" value="F:nucleic acid binding"/>
    <property type="evidence" value="ECO:0007669"/>
    <property type="project" value="InterPro"/>
</dbReference>
<evidence type="ECO:0000313" key="2">
    <source>
        <dbReference type="EMBL" id="SDJ65142.1"/>
    </source>
</evidence>
<dbReference type="OrthoDB" id="1698854at2"/>
<reference evidence="3" key="1">
    <citation type="submission" date="2016-10" db="EMBL/GenBank/DDBJ databases">
        <authorList>
            <person name="Varghese N."/>
            <person name="Submissions S."/>
        </authorList>
    </citation>
    <scope>NUCLEOTIDE SEQUENCE [LARGE SCALE GENOMIC DNA]</scope>
    <source>
        <strain evidence="3">DSM 4771</strain>
    </source>
</reference>
<dbReference type="InterPro" id="IPR010718">
    <property type="entry name" value="DUF1294"/>
</dbReference>
<dbReference type="Pfam" id="PF06961">
    <property type="entry name" value="DUF1294"/>
    <property type="match status" value="1"/>
</dbReference>
<dbReference type="RefSeq" id="WP_093194382.1">
    <property type="nucleotide sequence ID" value="NZ_FNEV01000009.1"/>
</dbReference>
<keyword evidence="3" id="KW-1185">Reference proteome</keyword>
<dbReference type="InterPro" id="IPR012156">
    <property type="entry name" value="Cold_shock_CspA"/>
</dbReference>
<dbReference type="PIRSF" id="PIRSF002599">
    <property type="entry name" value="Cold_shock_A"/>
    <property type="match status" value="1"/>
</dbReference>
<dbReference type="STRING" id="86666.SAMN04490247_2684"/>
<proteinExistence type="predicted"/>
<keyword evidence="1" id="KW-1133">Transmembrane helix</keyword>
<feature type="transmembrane region" description="Helical" evidence="1">
    <location>
        <begin position="34"/>
        <end position="55"/>
    </location>
</feature>